<dbReference type="EMBL" id="CM010724">
    <property type="protein sequence ID" value="RZC80356.1"/>
    <property type="molecule type" value="Genomic_DNA"/>
</dbReference>
<gene>
    <name evidence="2" type="ORF">C5167_042928</name>
</gene>
<evidence type="ECO:0008006" key="4">
    <source>
        <dbReference type="Google" id="ProtNLM"/>
    </source>
</evidence>
<sequence>MTNTKDFYPNLGIESSRDGPVRGLSGALARPLTAVIMSLDHLCPPAKKGKTIQSFFKATVGDKSRFAFPSTNNVDVTTSPHNQPKSSDVSYERDPGLRRQIWEYPVNQQDEVRRAYLKLQLALVEAATDEQDVYLFFEKLKVIVKLVGASPKRHSQLKSAAVLEIATKLADGELETGSGANQTHTLKRPADTRWSSHFGSAFSLIRMYNPACIVLQNVMKDGKTIKIRGIAKGAYLAIRSFEFVFILHLVKSVMEITEVLCQALQQKTQDIVNAMNLVKSTKVLLQELRDTNWVTFFGSVKRFCDEHDIVLPEFSDRYMMGTSRSCQQKDHITIEHHYRVDIFNAVIDFHLAELSNQFTEESMELLMLCSAFSPDENYKSFDIDSLCSLAERFCPEDFTEQEVCVLRSQLQHYKIDVVDNPDFGNMTTVADLCQRLVETASAERVFSCMNIVKTVPRNKMGNEFLGDCMVVHTEREIAEKVKCDDIIDDFASLKPRKPCKCCYKAQEMIMIWLLDKLCMTICREGRRVISRVTGGMDLFDRCLLCEKLNFSQTQVNGRETLQQDQRALSNSSSSKLKPDPISG</sequence>
<feature type="compositionally biased region" description="Polar residues" evidence="1">
    <location>
        <begin position="71"/>
        <end position="89"/>
    </location>
</feature>
<protein>
    <recommendedName>
        <fullName evidence="4">HAT C-terminal dimerisation domain-containing protein</fullName>
    </recommendedName>
</protein>
<proteinExistence type="predicted"/>
<feature type="compositionally biased region" description="Polar residues" evidence="1">
    <location>
        <begin position="563"/>
        <end position="575"/>
    </location>
</feature>
<dbReference type="Gramene" id="RZC80356">
    <property type="protein sequence ID" value="RZC80356"/>
    <property type="gene ID" value="C5167_042928"/>
</dbReference>
<evidence type="ECO:0000313" key="2">
    <source>
        <dbReference type="EMBL" id="RZC80356.1"/>
    </source>
</evidence>
<keyword evidence="3" id="KW-1185">Reference proteome</keyword>
<feature type="region of interest" description="Disordered" evidence="1">
    <location>
        <begin position="563"/>
        <end position="583"/>
    </location>
</feature>
<dbReference type="PANTHER" id="PTHR11697:SF230">
    <property type="entry name" value="ZINC FINGER, MYM DOMAIN CONTAINING 1"/>
    <property type="match status" value="1"/>
</dbReference>
<organism evidence="2 3">
    <name type="scientific">Papaver somniferum</name>
    <name type="common">Opium poppy</name>
    <dbReference type="NCBI Taxonomy" id="3469"/>
    <lineage>
        <taxon>Eukaryota</taxon>
        <taxon>Viridiplantae</taxon>
        <taxon>Streptophyta</taxon>
        <taxon>Embryophyta</taxon>
        <taxon>Tracheophyta</taxon>
        <taxon>Spermatophyta</taxon>
        <taxon>Magnoliopsida</taxon>
        <taxon>Ranunculales</taxon>
        <taxon>Papaveraceae</taxon>
        <taxon>Papaveroideae</taxon>
        <taxon>Papaver</taxon>
    </lineage>
</organism>
<evidence type="ECO:0000313" key="3">
    <source>
        <dbReference type="Proteomes" id="UP000316621"/>
    </source>
</evidence>
<dbReference type="InterPro" id="IPR055298">
    <property type="entry name" value="AtLOH3-like"/>
</dbReference>
<reference evidence="2 3" key="1">
    <citation type="journal article" date="2018" name="Science">
        <title>The opium poppy genome and morphinan production.</title>
        <authorList>
            <person name="Guo L."/>
            <person name="Winzer T."/>
            <person name="Yang X."/>
            <person name="Li Y."/>
            <person name="Ning Z."/>
            <person name="He Z."/>
            <person name="Teodor R."/>
            <person name="Lu Y."/>
            <person name="Bowser T.A."/>
            <person name="Graham I.A."/>
            <person name="Ye K."/>
        </authorList>
    </citation>
    <scope>NUCLEOTIDE SEQUENCE [LARGE SCALE GENOMIC DNA]</scope>
    <source>
        <strain evidence="3">cv. HN1</strain>
        <tissue evidence="2">Leaves</tissue>
    </source>
</reference>
<dbReference type="STRING" id="3469.A0A4Y7L589"/>
<feature type="region of interest" description="Disordered" evidence="1">
    <location>
        <begin position="71"/>
        <end position="92"/>
    </location>
</feature>
<name>A0A4Y7L589_PAPSO</name>
<dbReference type="AlphaFoldDB" id="A0A4Y7L589"/>
<evidence type="ECO:0000256" key="1">
    <source>
        <dbReference type="SAM" id="MobiDB-lite"/>
    </source>
</evidence>
<accession>A0A4Y7L589</accession>
<dbReference type="PANTHER" id="PTHR11697">
    <property type="entry name" value="GENERAL TRANSCRIPTION FACTOR 2-RELATED ZINC FINGER PROTEIN"/>
    <property type="match status" value="1"/>
</dbReference>
<dbReference type="OMA" id="RESKQND"/>
<dbReference type="Proteomes" id="UP000316621">
    <property type="component" value="Chromosome 10"/>
</dbReference>